<evidence type="ECO:0000259" key="3">
    <source>
        <dbReference type="Pfam" id="PF00440"/>
    </source>
</evidence>
<comment type="caution">
    <text evidence="5">The sequence shown here is derived from an EMBL/GenBank/DDBJ whole genome shotgun (WGS) entry which is preliminary data.</text>
</comment>
<evidence type="ECO:0000256" key="2">
    <source>
        <dbReference type="SAM" id="MobiDB-lite"/>
    </source>
</evidence>
<dbReference type="GO" id="GO:0003700">
    <property type="term" value="F:DNA-binding transcription factor activity"/>
    <property type="evidence" value="ECO:0007669"/>
    <property type="project" value="TreeGrafter"/>
</dbReference>
<dbReference type="Proteomes" id="UP000664382">
    <property type="component" value="Unassembled WGS sequence"/>
</dbReference>
<name>A0A939MIP9_9MICO</name>
<dbReference type="SUPFAM" id="SSF48498">
    <property type="entry name" value="Tetracyclin repressor-like, C-terminal domain"/>
    <property type="match status" value="1"/>
</dbReference>
<feature type="domain" description="HTH tetR-type" evidence="3">
    <location>
        <begin position="34"/>
        <end position="81"/>
    </location>
</feature>
<sequence length="244" mass="26266">MSSAQADPGTLGSGVSRADGERGNVRGQTTRLLILSAAERLFAERGVSGVPLREIGKAAGQRNHAAVQYHFGDRDEVVRAIMEYRGAESERTRAEIVAALVLGEAVPSVADVVSAFVRPLALHIEADNHYLRFLSLLITEEGGYEGLVGVHTGGQVMTLRALLVKLLPTLPEEVLFERWWVALTSAVHTLARYQTTQRKRELASADLERRIEDLVAFLAAGLAAPHDGRGGSAPRPPRDSASAS</sequence>
<dbReference type="GO" id="GO:0000976">
    <property type="term" value="F:transcription cis-regulatory region binding"/>
    <property type="evidence" value="ECO:0007669"/>
    <property type="project" value="TreeGrafter"/>
</dbReference>
<protein>
    <submittedName>
        <fullName evidence="5">TetR family transcriptional regulator</fullName>
    </submittedName>
</protein>
<dbReference type="Pfam" id="PF17939">
    <property type="entry name" value="TetR_C_30"/>
    <property type="match status" value="1"/>
</dbReference>
<proteinExistence type="predicted"/>
<dbReference type="Gene3D" id="1.10.357.10">
    <property type="entry name" value="Tetracycline Repressor, domain 2"/>
    <property type="match status" value="1"/>
</dbReference>
<dbReference type="InterPro" id="IPR041586">
    <property type="entry name" value="PsrA_TetR_C"/>
</dbReference>
<dbReference type="InterPro" id="IPR036271">
    <property type="entry name" value="Tet_transcr_reg_TetR-rel_C_sf"/>
</dbReference>
<accession>A0A939MIP9</accession>
<dbReference type="SUPFAM" id="SSF46689">
    <property type="entry name" value="Homeodomain-like"/>
    <property type="match status" value="1"/>
</dbReference>
<dbReference type="InterPro" id="IPR009057">
    <property type="entry name" value="Homeodomain-like_sf"/>
</dbReference>
<reference evidence="5" key="1">
    <citation type="submission" date="2021-03" db="EMBL/GenBank/DDBJ databases">
        <title>Leucobacter chromiisoli sp. nov., isolated from chromium-containing soil of chemical plant.</title>
        <authorList>
            <person name="Xu Z."/>
        </authorList>
    </citation>
    <scope>NUCLEOTIDE SEQUENCE</scope>
    <source>
        <strain evidence="5">S27</strain>
    </source>
</reference>
<dbReference type="RefSeq" id="WP_208096800.1">
    <property type="nucleotide sequence ID" value="NZ_JAGDYM010000005.1"/>
</dbReference>
<gene>
    <name evidence="5" type="ORF">J4H92_05095</name>
</gene>
<dbReference type="EMBL" id="JAGDYM010000005">
    <property type="protein sequence ID" value="MBO1901321.1"/>
    <property type="molecule type" value="Genomic_DNA"/>
</dbReference>
<keyword evidence="6" id="KW-1185">Reference proteome</keyword>
<organism evidence="5 6">
    <name type="scientific">Leucobacter weissii</name>
    <dbReference type="NCBI Taxonomy" id="1983706"/>
    <lineage>
        <taxon>Bacteria</taxon>
        <taxon>Bacillati</taxon>
        <taxon>Actinomycetota</taxon>
        <taxon>Actinomycetes</taxon>
        <taxon>Micrococcales</taxon>
        <taxon>Microbacteriaceae</taxon>
        <taxon>Leucobacter</taxon>
    </lineage>
</organism>
<dbReference type="InterPro" id="IPR001647">
    <property type="entry name" value="HTH_TetR"/>
</dbReference>
<dbReference type="PANTHER" id="PTHR30055:SF235">
    <property type="entry name" value="TRANSCRIPTIONAL REGULATORY PROTEIN"/>
    <property type="match status" value="1"/>
</dbReference>
<dbReference type="Pfam" id="PF00440">
    <property type="entry name" value="TetR_N"/>
    <property type="match status" value="1"/>
</dbReference>
<dbReference type="PANTHER" id="PTHR30055">
    <property type="entry name" value="HTH-TYPE TRANSCRIPTIONAL REGULATOR RUTR"/>
    <property type="match status" value="1"/>
</dbReference>
<feature type="domain" description="PsrA tetracyclin repressor-like C-terminal" evidence="4">
    <location>
        <begin position="115"/>
        <end position="221"/>
    </location>
</feature>
<evidence type="ECO:0000259" key="4">
    <source>
        <dbReference type="Pfam" id="PF17939"/>
    </source>
</evidence>
<feature type="region of interest" description="Disordered" evidence="2">
    <location>
        <begin position="224"/>
        <end position="244"/>
    </location>
</feature>
<dbReference type="InterPro" id="IPR050109">
    <property type="entry name" value="HTH-type_TetR-like_transc_reg"/>
</dbReference>
<evidence type="ECO:0000256" key="1">
    <source>
        <dbReference type="ARBA" id="ARBA00023125"/>
    </source>
</evidence>
<keyword evidence="1" id="KW-0238">DNA-binding</keyword>
<feature type="region of interest" description="Disordered" evidence="2">
    <location>
        <begin position="1"/>
        <end position="24"/>
    </location>
</feature>
<dbReference type="AlphaFoldDB" id="A0A939MIP9"/>
<evidence type="ECO:0000313" key="6">
    <source>
        <dbReference type="Proteomes" id="UP000664382"/>
    </source>
</evidence>
<evidence type="ECO:0000313" key="5">
    <source>
        <dbReference type="EMBL" id="MBO1901321.1"/>
    </source>
</evidence>